<gene>
    <name evidence="1" type="ORF">IAC79_04600</name>
</gene>
<sequence>MPRSTCRAKAGQAVVLLLALLVALAALVVWIGASNSLTMRRLRLRDGGDAAALAAARWQAAGLNLVGELNLIQAYMLADALPNAEAAEALHELRQRVQLAVPFLALLSAGETAAANGLPEVPEAADVVREMAEDALFQDWYLGAEEDFRDMAHIVASRPLHAAPASPGAGPGGANLLVNQDFYEAVLGDDWCWFWFNAYAFLQHYAGHAHFGPVPPLATEPFLGLRLTALETSLDDLLRVGTPLDGQLAALGHPALPPPPHDGTAAATERTRVVRWTAYDTAAWGPWEAMRPGGLPLEGDLREEYDYFGASAAVSVAEGGYVWLAVAKAFGDVAGGNPTADGLALGGFDDVRLIPVDAGDVGITAFDPVWIRHLRRHVQAYASTGLTHDGCRYCSALRTFDNPAWRSRALLWLSRNGHTCRRPSPGSGGSSGGSRFGH</sequence>
<protein>
    <submittedName>
        <fullName evidence="1">Uncharacterized protein</fullName>
    </submittedName>
</protein>
<evidence type="ECO:0000313" key="2">
    <source>
        <dbReference type="Proteomes" id="UP000886845"/>
    </source>
</evidence>
<dbReference type="EMBL" id="DVOR01000146">
    <property type="protein sequence ID" value="HIV09375.1"/>
    <property type="molecule type" value="Genomic_DNA"/>
</dbReference>
<organism evidence="1 2">
    <name type="scientific">Candidatus Spyradenecus faecavium</name>
    <dbReference type="NCBI Taxonomy" id="2840947"/>
    <lineage>
        <taxon>Bacteria</taxon>
        <taxon>Pseudomonadati</taxon>
        <taxon>Lentisphaerota</taxon>
        <taxon>Lentisphaeria</taxon>
        <taxon>Lentisphaerales</taxon>
        <taxon>Lentisphaeraceae</taxon>
        <taxon>Lentisphaeraceae incertae sedis</taxon>
        <taxon>Candidatus Spyradenecus</taxon>
    </lineage>
</organism>
<proteinExistence type="predicted"/>
<dbReference type="AlphaFoldDB" id="A0A9D1NMH5"/>
<evidence type="ECO:0000313" key="1">
    <source>
        <dbReference type="EMBL" id="HIV09375.1"/>
    </source>
</evidence>
<name>A0A9D1NMH5_9BACT</name>
<reference evidence="1" key="2">
    <citation type="journal article" date="2021" name="PeerJ">
        <title>Extensive microbial diversity within the chicken gut microbiome revealed by metagenomics and culture.</title>
        <authorList>
            <person name="Gilroy R."/>
            <person name="Ravi A."/>
            <person name="Getino M."/>
            <person name="Pursley I."/>
            <person name="Horton D.L."/>
            <person name="Alikhan N.F."/>
            <person name="Baker D."/>
            <person name="Gharbi K."/>
            <person name="Hall N."/>
            <person name="Watson M."/>
            <person name="Adriaenssens E.M."/>
            <person name="Foster-Nyarko E."/>
            <person name="Jarju S."/>
            <person name="Secka A."/>
            <person name="Antonio M."/>
            <person name="Oren A."/>
            <person name="Chaudhuri R.R."/>
            <person name="La Ragione R."/>
            <person name="Hildebrand F."/>
            <person name="Pallen M.J."/>
        </authorList>
    </citation>
    <scope>NUCLEOTIDE SEQUENCE</scope>
    <source>
        <strain evidence="1">35461</strain>
    </source>
</reference>
<accession>A0A9D1NMH5</accession>
<comment type="caution">
    <text evidence="1">The sequence shown here is derived from an EMBL/GenBank/DDBJ whole genome shotgun (WGS) entry which is preliminary data.</text>
</comment>
<dbReference type="Proteomes" id="UP000886845">
    <property type="component" value="Unassembled WGS sequence"/>
</dbReference>
<reference evidence="1" key="1">
    <citation type="submission" date="2020-10" db="EMBL/GenBank/DDBJ databases">
        <authorList>
            <person name="Gilroy R."/>
        </authorList>
    </citation>
    <scope>NUCLEOTIDE SEQUENCE</scope>
    <source>
        <strain evidence="1">35461</strain>
    </source>
</reference>